<evidence type="ECO:0000256" key="4">
    <source>
        <dbReference type="ARBA" id="ARBA00038168"/>
    </source>
</evidence>
<dbReference type="PANTHER" id="PTHR19359:SF95">
    <property type="entry name" value="CYTOCHROME B5 TYPE B"/>
    <property type="match status" value="1"/>
</dbReference>
<protein>
    <submittedName>
        <fullName evidence="7">Unannotated protein</fullName>
    </submittedName>
</protein>
<organism evidence="7">
    <name type="scientific">freshwater metagenome</name>
    <dbReference type="NCBI Taxonomy" id="449393"/>
    <lineage>
        <taxon>unclassified sequences</taxon>
        <taxon>metagenomes</taxon>
        <taxon>ecological metagenomes</taxon>
    </lineage>
</organism>
<keyword evidence="2" id="KW-0479">Metal-binding</keyword>
<dbReference type="Gene3D" id="3.10.120.10">
    <property type="entry name" value="Cytochrome b5-like heme/steroid binding domain"/>
    <property type="match status" value="1"/>
</dbReference>
<evidence type="ECO:0000313" key="7">
    <source>
        <dbReference type="EMBL" id="CAB4688883.1"/>
    </source>
</evidence>
<gene>
    <name evidence="7" type="ORF">UFOPK2360_01019</name>
    <name evidence="8" type="ORF">UFOPK3306_01232</name>
</gene>
<dbReference type="GO" id="GO:0020037">
    <property type="term" value="F:heme binding"/>
    <property type="evidence" value="ECO:0007669"/>
    <property type="project" value="TreeGrafter"/>
</dbReference>
<dbReference type="GO" id="GO:0046872">
    <property type="term" value="F:metal ion binding"/>
    <property type="evidence" value="ECO:0007669"/>
    <property type="project" value="UniProtKB-KW"/>
</dbReference>
<dbReference type="InterPro" id="IPR036400">
    <property type="entry name" value="Cyt_B5-like_heme/steroid_sf"/>
</dbReference>
<sequence length="103" mass="10694">MIAQSATPQSATPSKSPAASQSSSGPAFTLAEVKKNNNAANCWTIVDENVYNLTTWINAHPGGSNAILSLCGVDGTSAFKSQHAGRAMPVGQLESYKIGTLKQ</sequence>
<dbReference type="PANTHER" id="PTHR19359">
    <property type="entry name" value="CYTOCHROME B5"/>
    <property type="match status" value="1"/>
</dbReference>
<evidence type="ECO:0000313" key="8">
    <source>
        <dbReference type="EMBL" id="CAB4876556.1"/>
    </source>
</evidence>
<dbReference type="GO" id="GO:0016020">
    <property type="term" value="C:membrane"/>
    <property type="evidence" value="ECO:0007669"/>
    <property type="project" value="TreeGrafter"/>
</dbReference>
<feature type="region of interest" description="Disordered" evidence="5">
    <location>
        <begin position="1"/>
        <end position="26"/>
    </location>
</feature>
<name>A0A6J6NX14_9ZZZZ</name>
<dbReference type="EMBL" id="CAFBLI010000128">
    <property type="protein sequence ID" value="CAB4876556.1"/>
    <property type="molecule type" value="Genomic_DNA"/>
</dbReference>
<dbReference type="PRINTS" id="PR00363">
    <property type="entry name" value="CYTOCHROMEB5"/>
</dbReference>
<feature type="domain" description="Cytochrome b5 heme-binding" evidence="6">
    <location>
        <begin position="25"/>
        <end position="102"/>
    </location>
</feature>
<evidence type="ECO:0000256" key="5">
    <source>
        <dbReference type="SAM" id="MobiDB-lite"/>
    </source>
</evidence>
<reference evidence="7" key="1">
    <citation type="submission" date="2020-05" db="EMBL/GenBank/DDBJ databases">
        <authorList>
            <person name="Chiriac C."/>
            <person name="Salcher M."/>
            <person name="Ghai R."/>
            <person name="Kavagutti S V."/>
        </authorList>
    </citation>
    <scope>NUCLEOTIDE SEQUENCE</scope>
</reference>
<keyword evidence="1" id="KW-0349">Heme</keyword>
<keyword evidence="3" id="KW-0408">Iron</keyword>
<dbReference type="Pfam" id="PF00173">
    <property type="entry name" value="Cyt-b5"/>
    <property type="match status" value="1"/>
</dbReference>
<dbReference type="InterPro" id="IPR001199">
    <property type="entry name" value="Cyt_B5-like_heme/steroid-bd"/>
</dbReference>
<dbReference type="PROSITE" id="PS50255">
    <property type="entry name" value="CYTOCHROME_B5_2"/>
    <property type="match status" value="1"/>
</dbReference>
<evidence type="ECO:0000256" key="3">
    <source>
        <dbReference type="ARBA" id="ARBA00023004"/>
    </source>
</evidence>
<dbReference type="AlphaFoldDB" id="A0A6J6NX14"/>
<evidence type="ECO:0000259" key="6">
    <source>
        <dbReference type="PROSITE" id="PS50255"/>
    </source>
</evidence>
<dbReference type="SMART" id="SM01117">
    <property type="entry name" value="Cyt-b5"/>
    <property type="match status" value="1"/>
</dbReference>
<accession>A0A6J6NX14</accession>
<proteinExistence type="inferred from homology"/>
<dbReference type="SUPFAM" id="SSF55856">
    <property type="entry name" value="Cytochrome b5-like heme/steroid binding domain"/>
    <property type="match status" value="1"/>
</dbReference>
<dbReference type="InterPro" id="IPR050668">
    <property type="entry name" value="Cytochrome_b5"/>
</dbReference>
<comment type="similarity">
    <text evidence="4">Belongs to the cytochrome b5 family.</text>
</comment>
<evidence type="ECO:0000256" key="1">
    <source>
        <dbReference type="ARBA" id="ARBA00022617"/>
    </source>
</evidence>
<evidence type="ECO:0000256" key="2">
    <source>
        <dbReference type="ARBA" id="ARBA00022723"/>
    </source>
</evidence>
<dbReference type="EMBL" id="CAEZXH010000066">
    <property type="protein sequence ID" value="CAB4688883.1"/>
    <property type="molecule type" value="Genomic_DNA"/>
</dbReference>